<protein>
    <recommendedName>
        <fullName evidence="3">Tudor domain-containing protein</fullName>
    </recommendedName>
</protein>
<dbReference type="SMART" id="SM00333">
    <property type="entry name" value="TUDOR"/>
    <property type="match status" value="1"/>
</dbReference>
<dbReference type="Proteomes" id="UP000193144">
    <property type="component" value="Unassembled WGS sequence"/>
</dbReference>
<sequence>MDAELKQNKKAIADAKRELREAEDALADIHVVLDDLEATKDGNASYEANKAEVLGMIAEAEAVVDEFRNKLSALSASEPGPEAPKFDVAKHPILSKTVEKAEPAKPVFFNTGDMCEALWTDNKWYKAKVLSVLGSASNPKYLVTFTGYDETLTVDRDSVRPLMAEGKKRKLDGETVAQTAAPAPQARSHVIVGAASVNPDAKRAAEQNKDKTEKAQGLPRKYNLPNGGNLKKNQNSWQEFRSKGPGKKFAKKDSMFRVGDGLGAKVGFTGSGAGMTQDAKRVRVNVTEKDEVPEDGDADADRSTQRDRDGDSRERSYKRDDSQRYSRGDGRQSSRGYSGGSHRY</sequence>
<dbReference type="InterPro" id="IPR002999">
    <property type="entry name" value="Tudor"/>
</dbReference>
<evidence type="ECO:0000313" key="4">
    <source>
        <dbReference type="EMBL" id="ORX95110.1"/>
    </source>
</evidence>
<feature type="compositionally biased region" description="Basic and acidic residues" evidence="2">
    <location>
        <begin position="200"/>
        <end position="214"/>
    </location>
</feature>
<dbReference type="OrthoDB" id="79171at2759"/>
<keyword evidence="5" id="KW-1185">Reference proteome</keyword>
<feature type="compositionally biased region" description="Basic and acidic residues" evidence="2">
    <location>
        <begin position="278"/>
        <end position="290"/>
    </location>
</feature>
<dbReference type="STRING" id="1231657.A0A1Y1YAT4"/>
<dbReference type="SUPFAM" id="SSF63748">
    <property type="entry name" value="Tudor/PWWP/MBT"/>
    <property type="match status" value="1"/>
</dbReference>
<accession>A0A1Y1YAT4</accession>
<evidence type="ECO:0000256" key="2">
    <source>
        <dbReference type="SAM" id="MobiDB-lite"/>
    </source>
</evidence>
<feature type="coiled-coil region" evidence="1">
    <location>
        <begin position="5"/>
        <end position="77"/>
    </location>
</feature>
<reference evidence="4 5" key="1">
    <citation type="submission" date="2016-07" db="EMBL/GenBank/DDBJ databases">
        <title>Pervasive Adenine N6-methylation of Active Genes in Fungi.</title>
        <authorList>
            <consortium name="DOE Joint Genome Institute"/>
            <person name="Mondo S.J."/>
            <person name="Dannebaum R.O."/>
            <person name="Kuo R.C."/>
            <person name="Labutti K."/>
            <person name="Haridas S."/>
            <person name="Kuo A."/>
            <person name="Salamov A."/>
            <person name="Ahrendt S.R."/>
            <person name="Lipzen A."/>
            <person name="Sullivan W."/>
            <person name="Andreopoulos W.B."/>
            <person name="Clum A."/>
            <person name="Lindquist E."/>
            <person name="Daum C."/>
            <person name="Ramamoorthy G.K."/>
            <person name="Gryganskyi A."/>
            <person name="Culley D."/>
            <person name="Magnuson J.K."/>
            <person name="James T.Y."/>
            <person name="O'Malley M.A."/>
            <person name="Stajich J.E."/>
            <person name="Spatafora J.W."/>
            <person name="Visel A."/>
            <person name="Grigoriev I.V."/>
        </authorList>
    </citation>
    <scope>NUCLEOTIDE SEQUENCE [LARGE SCALE GENOMIC DNA]</scope>
    <source>
        <strain evidence="4 5">CBS 115471</strain>
    </source>
</reference>
<evidence type="ECO:0000256" key="1">
    <source>
        <dbReference type="SAM" id="Coils"/>
    </source>
</evidence>
<organism evidence="4 5">
    <name type="scientific">Clohesyomyces aquaticus</name>
    <dbReference type="NCBI Taxonomy" id="1231657"/>
    <lineage>
        <taxon>Eukaryota</taxon>
        <taxon>Fungi</taxon>
        <taxon>Dikarya</taxon>
        <taxon>Ascomycota</taxon>
        <taxon>Pezizomycotina</taxon>
        <taxon>Dothideomycetes</taxon>
        <taxon>Pleosporomycetidae</taxon>
        <taxon>Pleosporales</taxon>
        <taxon>Lindgomycetaceae</taxon>
        <taxon>Clohesyomyces</taxon>
    </lineage>
</organism>
<dbReference type="EMBL" id="MCFA01000289">
    <property type="protein sequence ID" value="ORX95110.1"/>
    <property type="molecule type" value="Genomic_DNA"/>
</dbReference>
<feature type="region of interest" description="Disordered" evidence="2">
    <location>
        <begin position="267"/>
        <end position="344"/>
    </location>
</feature>
<evidence type="ECO:0000259" key="3">
    <source>
        <dbReference type="PROSITE" id="PS50304"/>
    </source>
</evidence>
<proteinExistence type="predicted"/>
<dbReference type="AlphaFoldDB" id="A0A1Y1YAT4"/>
<comment type="caution">
    <text evidence="4">The sequence shown here is derived from an EMBL/GenBank/DDBJ whole genome shotgun (WGS) entry which is preliminary data.</text>
</comment>
<feature type="region of interest" description="Disordered" evidence="2">
    <location>
        <begin position="198"/>
        <end position="252"/>
    </location>
</feature>
<dbReference type="Gene3D" id="2.30.30.140">
    <property type="match status" value="1"/>
</dbReference>
<feature type="domain" description="Tudor" evidence="3">
    <location>
        <begin position="108"/>
        <end position="169"/>
    </location>
</feature>
<feature type="compositionally biased region" description="Basic and acidic residues" evidence="2">
    <location>
        <begin position="299"/>
        <end position="332"/>
    </location>
</feature>
<gene>
    <name evidence="4" type="ORF">BCR34DRAFT_594250</name>
</gene>
<name>A0A1Y1YAT4_9PLEO</name>
<dbReference type="PROSITE" id="PS50304">
    <property type="entry name" value="TUDOR"/>
    <property type="match status" value="1"/>
</dbReference>
<evidence type="ECO:0000313" key="5">
    <source>
        <dbReference type="Proteomes" id="UP000193144"/>
    </source>
</evidence>
<keyword evidence="1" id="KW-0175">Coiled coil</keyword>